<evidence type="ECO:0000256" key="7">
    <source>
        <dbReference type="ARBA" id="ARBA00022840"/>
    </source>
</evidence>
<dbReference type="GO" id="GO:0005743">
    <property type="term" value="C:mitochondrial inner membrane"/>
    <property type="evidence" value="ECO:0007669"/>
    <property type="project" value="UniProtKB-SubCell"/>
</dbReference>
<evidence type="ECO:0000256" key="5">
    <source>
        <dbReference type="ARBA" id="ARBA00022741"/>
    </source>
</evidence>
<dbReference type="Gene3D" id="3.10.450.240">
    <property type="match status" value="1"/>
</dbReference>
<evidence type="ECO:0000256" key="15">
    <source>
        <dbReference type="ARBA" id="ARBA00074309"/>
    </source>
</evidence>
<evidence type="ECO:0000256" key="1">
    <source>
        <dbReference type="ARBA" id="ARBA00004443"/>
    </source>
</evidence>
<evidence type="ECO:0000313" key="19">
    <source>
        <dbReference type="EMBL" id="OWF47550.1"/>
    </source>
</evidence>
<evidence type="ECO:0000256" key="16">
    <source>
        <dbReference type="PIRNR" id="PIRNR037871"/>
    </source>
</evidence>
<keyword evidence="10 16" id="KW-0811">Translocation</keyword>
<dbReference type="SMART" id="SM00978">
    <property type="entry name" value="Tim44"/>
    <property type="match status" value="1"/>
</dbReference>
<accession>A0A210QFN2</accession>
<evidence type="ECO:0000256" key="2">
    <source>
        <dbReference type="ARBA" id="ARBA00009597"/>
    </source>
</evidence>
<keyword evidence="9" id="KW-0809">Transit peptide</keyword>
<comment type="function">
    <text evidence="13">Essential component of the PAM complex, a complex required for the translocation of transit peptide-containing proteins from the inner membrane into the mitochondrial matrix in an ATP-dependent manner. Recruits mitochondrial HSP70 to drive protein translocation into the matrix using ATP as an energy source.</text>
</comment>
<dbReference type="InterPro" id="IPR032710">
    <property type="entry name" value="NTF2-like_dom_sf"/>
</dbReference>
<gene>
    <name evidence="19" type="ORF">KP79_PYT15612</name>
</gene>
<organism evidence="19 20">
    <name type="scientific">Mizuhopecten yessoensis</name>
    <name type="common">Japanese scallop</name>
    <name type="synonym">Patinopecten yessoensis</name>
    <dbReference type="NCBI Taxonomy" id="6573"/>
    <lineage>
        <taxon>Eukaryota</taxon>
        <taxon>Metazoa</taxon>
        <taxon>Spiralia</taxon>
        <taxon>Lophotrochozoa</taxon>
        <taxon>Mollusca</taxon>
        <taxon>Bivalvia</taxon>
        <taxon>Autobranchia</taxon>
        <taxon>Pteriomorphia</taxon>
        <taxon>Pectinida</taxon>
        <taxon>Pectinoidea</taxon>
        <taxon>Pectinidae</taxon>
        <taxon>Mizuhopecten</taxon>
    </lineage>
</organism>
<dbReference type="GO" id="GO:0030150">
    <property type="term" value="P:protein import into mitochondrial matrix"/>
    <property type="evidence" value="ECO:0007669"/>
    <property type="project" value="InterPro"/>
</dbReference>
<comment type="similarity">
    <text evidence="2 16">Belongs to the Tim44 family.</text>
</comment>
<evidence type="ECO:0000256" key="11">
    <source>
        <dbReference type="ARBA" id="ARBA00023128"/>
    </source>
</evidence>
<dbReference type="FunFam" id="3.10.450.240:FF:000001">
    <property type="entry name" value="Mitochondrial import inner membrane translocase subunit TIM44"/>
    <property type="match status" value="1"/>
</dbReference>
<dbReference type="AlphaFoldDB" id="A0A210QFN2"/>
<dbReference type="InterPro" id="IPR039544">
    <property type="entry name" value="Tim44-like"/>
</dbReference>
<evidence type="ECO:0000313" key="20">
    <source>
        <dbReference type="Proteomes" id="UP000242188"/>
    </source>
</evidence>
<keyword evidence="8 16" id="KW-0653">Protein transport</keyword>
<dbReference type="OrthoDB" id="10265990at2759"/>
<evidence type="ECO:0000256" key="17">
    <source>
        <dbReference type="SAM" id="Coils"/>
    </source>
</evidence>
<evidence type="ECO:0000256" key="9">
    <source>
        <dbReference type="ARBA" id="ARBA00022946"/>
    </source>
</evidence>
<keyword evidence="3 16" id="KW-0813">Transport</keyword>
<dbReference type="InterPro" id="IPR017303">
    <property type="entry name" value="Tim44"/>
</dbReference>
<dbReference type="GO" id="GO:0005524">
    <property type="term" value="F:ATP binding"/>
    <property type="evidence" value="ECO:0007669"/>
    <property type="project" value="UniProtKB-KW"/>
</dbReference>
<keyword evidence="6 16" id="KW-0999">Mitochondrion inner membrane</keyword>
<dbReference type="Proteomes" id="UP000242188">
    <property type="component" value="Unassembled WGS sequence"/>
</dbReference>
<evidence type="ECO:0000256" key="3">
    <source>
        <dbReference type="ARBA" id="ARBA00022448"/>
    </source>
</evidence>
<dbReference type="SUPFAM" id="SSF54427">
    <property type="entry name" value="NTF2-like"/>
    <property type="match status" value="1"/>
</dbReference>
<protein>
    <recommendedName>
        <fullName evidence="15 16">Mitochondrial import inner membrane translocase subunit TIM44</fullName>
    </recommendedName>
</protein>
<comment type="subcellular location">
    <subcellularLocation>
        <location evidence="1">Mitochondrion inner membrane</location>
        <topology evidence="1">Peripheral membrane protein</topology>
        <orientation evidence="1">Matrix side</orientation>
    </subcellularLocation>
</comment>
<keyword evidence="4" id="KW-0597">Phosphoprotein</keyword>
<keyword evidence="20" id="KW-1185">Reference proteome</keyword>
<dbReference type="EMBL" id="NEDP02003864">
    <property type="protein sequence ID" value="OWF47550.1"/>
    <property type="molecule type" value="Genomic_DNA"/>
</dbReference>
<keyword evidence="17" id="KW-0175">Coiled coil</keyword>
<evidence type="ECO:0000256" key="12">
    <source>
        <dbReference type="ARBA" id="ARBA00023136"/>
    </source>
</evidence>
<comment type="subunit">
    <text evidence="14">Probable component of the PAM complex at least composed of a mitochondrial HSP70 protein, GRPEL1 or GRPEL2, TIMM44, TIMM16/PAM16 and TIMM14/DNAJC19. The complex interacts with the TIMM23 component of the TIM23 complex. Interacts with SLC25A4/ANT1 and SLC25A5/ANT2; leading to inhibit the presequence translocase TIMM23, thereby promoting stabilization of PINK1.</text>
</comment>
<keyword evidence="5" id="KW-0547">Nucleotide-binding</keyword>
<dbReference type="GO" id="GO:0051087">
    <property type="term" value="F:protein-folding chaperone binding"/>
    <property type="evidence" value="ECO:0007669"/>
    <property type="project" value="InterPro"/>
</dbReference>
<evidence type="ECO:0000256" key="4">
    <source>
        <dbReference type="ARBA" id="ARBA00022553"/>
    </source>
</evidence>
<name>A0A210QFN2_MIZYE</name>
<proteinExistence type="inferred from homology"/>
<dbReference type="PANTHER" id="PTHR10721">
    <property type="entry name" value="MITOCHONDRIAL IMPORT INNER MEMBRANE TRANSLOCASE SUBUNIT TIM44"/>
    <property type="match status" value="1"/>
</dbReference>
<feature type="domain" description="Tim44-like" evidence="18">
    <location>
        <begin position="293"/>
        <end position="442"/>
    </location>
</feature>
<dbReference type="STRING" id="6573.A0A210QFN2"/>
<evidence type="ECO:0000256" key="8">
    <source>
        <dbReference type="ARBA" id="ARBA00022927"/>
    </source>
</evidence>
<comment type="caution">
    <text evidence="19">The sequence shown here is derived from an EMBL/GenBank/DDBJ whole genome shotgun (WGS) entry which is preliminary data.</text>
</comment>
<evidence type="ECO:0000256" key="13">
    <source>
        <dbReference type="ARBA" id="ARBA00057148"/>
    </source>
</evidence>
<sequence length="449" mass="51629">MAFQVAFRAGTRQKAAIQQLIKCQSCIASSESQPITRAGYLDSRLHQQQVRHMSSQPNFFQNVWNEIKEGFQKDQDMKKNLKKFREETKKLEESDALQKAKAKYMNIQKETGEEFGKKFDDVKEKLSGTFNELSEHEMAKKGKEFTKETLKSAGNLADTLSKGVTKGGQQLGQSKPIQTISEAVKNELKDIDTTRAQCYKKPEVLRMRSEDSVNFKRKEEVAPNEEDTGMVLHKDSKFYQSWTNFKDNNQYINKMFELKMKYDESDNVMVRVTRTFTDKVSGLLSGMFTTTEMSEVLTEICKIDPTFDKENFIKTCQLDFIPNILEATLSGDLEILKDWCYEGAFNALAHNTKQRQAVGLRLDHKVLDINNIEVVGAKMMEQGPVLIITFRSQEIRVIRDVKGKIVEGHPDTVSRIIYVWALCRDQEEYSPKAAWKLLDVSEQIGEMWL</sequence>
<keyword evidence="7" id="KW-0067">ATP-binding</keyword>
<evidence type="ECO:0000256" key="10">
    <source>
        <dbReference type="ARBA" id="ARBA00023010"/>
    </source>
</evidence>
<reference evidence="19 20" key="1">
    <citation type="journal article" date="2017" name="Nat. Ecol. Evol.">
        <title>Scallop genome provides insights into evolution of bilaterian karyotype and development.</title>
        <authorList>
            <person name="Wang S."/>
            <person name="Zhang J."/>
            <person name="Jiao W."/>
            <person name="Li J."/>
            <person name="Xun X."/>
            <person name="Sun Y."/>
            <person name="Guo X."/>
            <person name="Huan P."/>
            <person name="Dong B."/>
            <person name="Zhang L."/>
            <person name="Hu X."/>
            <person name="Sun X."/>
            <person name="Wang J."/>
            <person name="Zhao C."/>
            <person name="Wang Y."/>
            <person name="Wang D."/>
            <person name="Huang X."/>
            <person name="Wang R."/>
            <person name="Lv J."/>
            <person name="Li Y."/>
            <person name="Zhang Z."/>
            <person name="Liu B."/>
            <person name="Lu W."/>
            <person name="Hui Y."/>
            <person name="Liang J."/>
            <person name="Zhou Z."/>
            <person name="Hou R."/>
            <person name="Li X."/>
            <person name="Liu Y."/>
            <person name="Li H."/>
            <person name="Ning X."/>
            <person name="Lin Y."/>
            <person name="Zhao L."/>
            <person name="Xing Q."/>
            <person name="Dou J."/>
            <person name="Li Y."/>
            <person name="Mao J."/>
            <person name="Guo H."/>
            <person name="Dou H."/>
            <person name="Li T."/>
            <person name="Mu C."/>
            <person name="Jiang W."/>
            <person name="Fu Q."/>
            <person name="Fu X."/>
            <person name="Miao Y."/>
            <person name="Liu J."/>
            <person name="Yu Q."/>
            <person name="Li R."/>
            <person name="Liao H."/>
            <person name="Li X."/>
            <person name="Kong Y."/>
            <person name="Jiang Z."/>
            <person name="Chourrout D."/>
            <person name="Li R."/>
            <person name="Bao Z."/>
        </authorList>
    </citation>
    <scope>NUCLEOTIDE SEQUENCE [LARGE SCALE GENOMIC DNA]</scope>
    <source>
        <strain evidence="19 20">PY_sf001</strain>
    </source>
</reference>
<dbReference type="PANTHER" id="PTHR10721:SF1">
    <property type="entry name" value="MITOCHONDRIAL IMPORT INNER MEMBRANE TRANSLOCASE SUBUNIT TIM44"/>
    <property type="match status" value="1"/>
</dbReference>
<evidence type="ECO:0000259" key="18">
    <source>
        <dbReference type="SMART" id="SM00978"/>
    </source>
</evidence>
<keyword evidence="12 16" id="KW-0472">Membrane</keyword>
<feature type="coiled-coil region" evidence="17">
    <location>
        <begin position="74"/>
        <end position="110"/>
    </location>
</feature>
<keyword evidence="11 16" id="KW-0496">Mitochondrion</keyword>
<dbReference type="Pfam" id="PF04280">
    <property type="entry name" value="Tim44"/>
    <property type="match status" value="1"/>
</dbReference>
<dbReference type="PIRSF" id="PIRSF037871">
    <property type="entry name" value="TIM44"/>
    <property type="match status" value="1"/>
</dbReference>
<evidence type="ECO:0000256" key="6">
    <source>
        <dbReference type="ARBA" id="ARBA00022792"/>
    </source>
</evidence>
<evidence type="ECO:0000256" key="14">
    <source>
        <dbReference type="ARBA" id="ARBA00063163"/>
    </source>
</evidence>
<dbReference type="InterPro" id="IPR007379">
    <property type="entry name" value="Tim44-like_dom"/>
</dbReference>